<organism evidence="2">
    <name type="scientific">Trachytettix bufo</name>
    <dbReference type="NCBI Taxonomy" id="1260748"/>
    <lineage>
        <taxon>Eukaryota</taxon>
        <taxon>Metazoa</taxon>
        <taxon>Ecdysozoa</taxon>
        <taxon>Arthropoda</taxon>
        <taxon>Hexapoda</taxon>
        <taxon>Insecta</taxon>
        <taxon>Pterygota</taxon>
        <taxon>Neoptera</taxon>
        <taxon>Polyneoptera</taxon>
        <taxon>Orthoptera</taxon>
        <taxon>Caelifera</taxon>
        <taxon>Acrididea</taxon>
        <taxon>Tetrigoidea</taxon>
        <taxon>Tetrigidae</taxon>
        <taxon>Cladonotinae</taxon>
        <taxon>Trachytettix</taxon>
    </lineage>
</organism>
<feature type="transmembrane region" description="Helical" evidence="1">
    <location>
        <begin position="21"/>
        <end position="40"/>
    </location>
</feature>
<accession>M4JDT1</accession>
<keyword evidence="1" id="KW-0812">Transmembrane</keyword>
<evidence type="ECO:0000313" key="2">
    <source>
        <dbReference type="EMBL" id="AGC22293.1"/>
    </source>
</evidence>
<sequence length="163" mass="19282">MKLMTMLSFMLNFTFMMTKQPIKMIVIIITQTIMMTYMMTKESNSPWFAYILMITFISGMMVLFTYITSITPNEPEKMNKMILTALIIMSIIMFMINIKMENTFNPPKWNINNSENYIQMTLTKMFNTNSSIMFIIMMMYLFIVLIVVNKISNMEKGPLRKKN</sequence>
<keyword evidence="1" id="KW-1133">Transmembrane helix</keyword>
<geneLocation type="mitochondrion" evidence="2"/>
<dbReference type="AlphaFoldDB" id="M4JDT1"/>
<gene>
    <name evidence="2" type="primary">nad6</name>
</gene>
<evidence type="ECO:0000256" key="1">
    <source>
        <dbReference type="SAM" id="Phobius"/>
    </source>
</evidence>
<proteinExistence type="predicted"/>
<keyword evidence="2" id="KW-0496">Mitochondrion</keyword>
<feature type="transmembrane region" description="Helical" evidence="1">
    <location>
        <begin position="81"/>
        <end position="100"/>
    </location>
</feature>
<dbReference type="EMBL" id="JX913766">
    <property type="protein sequence ID" value="AGC22293.1"/>
    <property type="molecule type" value="Genomic_DNA"/>
</dbReference>
<feature type="transmembrane region" description="Helical" evidence="1">
    <location>
        <begin position="46"/>
        <end position="69"/>
    </location>
</feature>
<name>M4JDT1_9ORTH</name>
<protein>
    <submittedName>
        <fullName evidence="2">NADH dehydrogenase subunit 6</fullName>
    </submittedName>
</protein>
<keyword evidence="1" id="KW-0472">Membrane</keyword>
<reference evidence="2" key="1">
    <citation type="journal article" date="2013" name="Mol. Phylogenet. Evol.">
        <title>Searching for the optimal data partitioning strategy in mitochondrial phylogenomics: A phylogeny of Acridoidea (Insecta: Orthoptera: Caelifera) as a case study.</title>
        <authorList>
            <person name="Leavitt J.R."/>
            <person name="Hiatt K.D."/>
            <person name="Whiting M.F."/>
            <person name="Song H."/>
        </authorList>
    </citation>
    <scope>NUCLEOTIDE SEQUENCE</scope>
</reference>
<feature type="transmembrane region" description="Helical" evidence="1">
    <location>
        <begin position="132"/>
        <end position="152"/>
    </location>
</feature>